<dbReference type="InterPro" id="IPR043128">
    <property type="entry name" value="Rev_trsase/Diguanyl_cyclase"/>
</dbReference>
<dbReference type="InterPro" id="IPR043502">
    <property type="entry name" value="DNA/RNA_pol_sf"/>
</dbReference>
<reference evidence="1 2" key="1">
    <citation type="journal article" date="2021" name="Elife">
        <title>Chloroplast acquisition without the gene transfer in kleptoplastic sea slugs, Plakobranchus ocellatus.</title>
        <authorList>
            <person name="Maeda T."/>
            <person name="Takahashi S."/>
            <person name="Yoshida T."/>
            <person name="Shimamura S."/>
            <person name="Takaki Y."/>
            <person name="Nagai Y."/>
            <person name="Toyoda A."/>
            <person name="Suzuki Y."/>
            <person name="Arimoto A."/>
            <person name="Ishii H."/>
            <person name="Satoh N."/>
            <person name="Nishiyama T."/>
            <person name="Hasebe M."/>
            <person name="Maruyama T."/>
            <person name="Minagawa J."/>
            <person name="Obokata J."/>
            <person name="Shigenobu S."/>
        </authorList>
    </citation>
    <scope>NUCLEOTIDE SEQUENCE [LARGE SCALE GENOMIC DNA]</scope>
</reference>
<dbReference type="EMBL" id="BLXT01007646">
    <property type="protein sequence ID" value="GFO40826.1"/>
    <property type="molecule type" value="Genomic_DNA"/>
</dbReference>
<comment type="caution">
    <text evidence="1">The sequence shown here is derived from an EMBL/GenBank/DDBJ whole genome shotgun (WGS) entry which is preliminary data.</text>
</comment>
<keyword evidence="2" id="KW-1185">Reference proteome</keyword>
<name>A0AAV4D9I3_9GAST</name>
<evidence type="ECO:0000313" key="2">
    <source>
        <dbReference type="Proteomes" id="UP000735302"/>
    </source>
</evidence>
<dbReference type="Gene3D" id="3.30.70.270">
    <property type="match status" value="1"/>
</dbReference>
<proteinExistence type="predicted"/>
<gene>
    <name evidence="1" type="ORF">PoB_006733100</name>
</gene>
<dbReference type="AlphaFoldDB" id="A0AAV4D9I3"/>
<organism evidence="1 2">
    <name type="scientific">Plakobranchus ocellatus</name>
    <dbReference type="NCBI Taxonomy" id="259542"/>
    <lineage>
        <taxon>Eukaryota</taxon>
        <taxon>Metazoa</taxon>
        <taxon>Spiralia</taxon>
        <taxon>Lophotrochozoa</taxon>
        <taxon>Mollusca</taxon>
        <taxon>Gastropoda</taxon>
        <taxon>Heterobranchia</taxon>
        <taxon>Euthyneura</taxon>
        <taxon>Panpulmonata</taxon>
        <taxon>Sacoglossa</taxon>
        <taxon>Placobranchoidea</taxon>
        <taxon>Plakobranchidae</taxon>
        <taxon>Plakobranchus</taxon>
    </lineage>
</organism>
<evidence type="ECO:0000313" key="1">
    <source>
        <dbReference type="EMBL" id="GFO40826.1"/>
    </source>
</evidence>
<dbReference type="Proteomes" id="UP000735302">
    <property type="component" value="Unassembled WGS sequence"/>
</dbReference>
<protein>
    <submittedName>
        <fullName evidence="1">Zinc finger protein</fullName>
    </submittedName>
</protein>
<sequence>MLMRGLNHVVDYAEDVLVHISTWEDYTRTLRELCRRLQQARYTVRPTKCVRGAKSIDFLGHRFGDGYPEQSALRTYV</sequence>
<dbReference type="SUPFAM" id="SSF56672">
    <property type="entry name" value="DNA/RNA polymerases"/>
    <property type="match status" value="1"/>
</dbReference>
<accession>A0AAV4D9I3</accession>